<dbReference type="EMBL" id="CP003546">
    <property type="protein sequence ID" value="AFP85275.1"/>
    <property type="molecule type" value="Genomic_DNA"/>
</dbReference>
<dbReference type="HOGENOM" id="CLU_2939193_0_0_6"/>
<sequence>MGTLVIRRRQTPTFVLLSAMRFPTQTVLFQRVVLISQILTITQRLPDCLVTLLDLIQHNG</sequence>
<reference evidence="1 2" key="1">
    <citation type="journal article" date="2012" name="Mol. Biol. Evol.">
        <title>Genome reduction and co-evolution between the primary and secondary bacterial symbionts of psyllids.</title>
        <authorList>
            <person name="Sloan D.B."/>
            <person name="Moran N.A."/>
        </authorList>
    </citation>
    <scope>NUCLEOTIDE SEQUENCE [LARGE SCALE GENOMIC DNA]</scope>
    <source>
        <strain evidence="1">Ceuc_S</strain>
    </source>
</reference>
<dbReference type="AlphaFoldDB" id="J3TY59"/>
<evidence type="ECO:0000313" key="2">
    <source>
        <dbReference type="Proteomes" id="UP000003936"/>
    </source>
</evidence>
<dbReference type="KEGG" id="sect:A359_09090"/>
<evidence type="ECO:0000313" key="1">
    <source>
        <dbReference type="EMBL" id="AFP85275.1"/>
    </source>
</evidence>
<gene>
    <name evidence="1" type="ORF">A359_09090</name>
</gene>
<proteinExistence type="predicted"/>
<name>J3TY59_9ENTR</name>
<dbReference type="Proteomes" id="UP000003936">
    <property type="component" value="Chromosome"/>
</dbReference>
<accession>J3TY59</accession>
<organism evidence="1 2">
    <name type="scientific">secondary endosymbiont of Ctenarytaina eucalypti</name>
    <dbReference type="NCBI Taxonomy" id="1199245"/>
    <lineage>
        <taxon>Bacteria</taxon>
        <taxon>Pseudomonadati</taxon>
        <taxon>Pseudomonadota</taxon>
        <taxon>Gammaproteobacteria</taxon>
        <taxon>Enterobacterales</taxon>
        <taxon>Enterobacteriaceae</taxon>
        <taxon>aphid secondary symbionts</taxon>
    </lineage>
</organism>
<keyword evidence="2" id="KW-1185">Reference proteome</keyword>
<protein>
    <submittedName>
        <fullName evidence="1">Uncharacterized protein</fullName>
    </submittedName>
</protein>